<feature type="domain" description="FtsK" evidence="4">
    <location>
        <begin position="57"/>
        <end position="254"/>
    </location>
</feature>
<evidence type="ECO:0000313" key="6">
    <source>
        <dbReference type="Proteomes" id="UP000824083"/>
    </source>
</evidence>
<evidence type="ECO:0000313" key="5">
    <source>
        <dbReference type="EMBL" id="HIU37351.1"/>
    </source>
</evidence>
<reference evidence="5" key="2">
    <citation type="journal article" date="2021" name="PeerJ">
        <title>Extensive microbial diversity within the chicken gut microbiome revealed by metagenomics and culture.</title>
        <authorList>
            <person name="Gilroy R."/>
            <person name="Ravi A."/>
            <person name="Getino M."/>
            <person name="Pursley I."/>
            <person name="Horton D.L."/>
            <person name="Alikhan N.F."/>
            <person name="Baker D."/>
            <person name="Gharbi K."/>
            <person name="Hall N."/>
            <person name="Watson M."/>
            <person name="Adriaenssens E.M."/>
            <person name="Foster-Nyarko E."/>
            <person name="Jarju S."/>
            <person name="Secka A."/>
            <person name="Antonio M."/>
            <person name="Oren A."/>
            <person name="Chaudhuri R.R."/>
            <person name="La Ragione R."/>
            <person name="Hildebrand F."/>
            <person name="Pallen M.J."/>
        </authorList>
    </citation>
    <scope>NUCLEOTIDE SEQUENCE</scope>
    <source>
        <strain evidence="5">7463</strain>
    </source>
</reference>
<dbReference type="InterPro" id="IPR027417">
    <property type="entry name" value="P-loop_NTPase"/>
</dbReference>
<keyword evidence="1 3" id="KW-0547">Nucleotide-binding</keyword>
<feature type="binding site" evidence="3">
    <location>
        <begin position="82"/>
        <end position="89"/>
    </location>
    <ligand>
        <name>ATP</name>
        <dbReference type="ChEBI" id="CHEBI:30616"/>
    </ligand>
</feature>
<evidence type="ECO:0000256" key="1">
    <source>
        <dbReference type="ARBA" id="ARBA00022741"/>
    </source>
</evidence>
<dbReference type="GO" id="GO:0003677">
    <property type="term" value="F:DNA binding"/>
    <property type="evidence" value="ECO:0007669"/>
    <property type="project" value="InterPro"/>
</dbReference>
<evidence type="ECO:0000256" key="2">
    <source>
        <dbReference type="ARBA" id="ARBA00022840"/>
    </source>
</evidence>
<keyword evidence="2 3" id="KW-0067">ATP-binding</keyword>
<dbReference type="EMBL" id="DVMY01000063">
    <property type="protein sequence ID" value="HIU37351.1"/>
    <property type="molecule type" value="Genomic_DNA"/>
</dbReference>
<accession>A0A9D1IIG7</accession>
<dbReference type="Proteomes" id="UP000824083">
    <property type="component" value="Unassembled WGS sequence"/>
</dbReference>
<dbReference type="InterPro" id="IPR050206">
    <property type="entry name" value="FtsK/SpoIIIE/SftA"/>
</dbReference>
<dbReference type="PROSITE" id="PS50901">
    <property type="entry name" value="FTSK"/>
    <property type="match status" value="1"/>
</dbReference>
<dbReference type="PANTHER" id="PTHR22683">
    <property type="entry name" value="SPORULATION PROTEIN RELATED"/>
    <property type="match status" value="1"/>
</dbReference>
<organism evidence="5 6">
    <name type="scientific">Candidatus Aphodousia faecigallinarum</name>
    <dbReference type="NCBI Taxonomy" id="2840677"/>
    <lineage>
        <taxon>Bacteria</taxon>
        <taxon>Pseudomonadati</taxon>
        <taxon>Pseudomonadota</taxon>
        <taxon>Betaproteobacteria</taxon>
        <taxon>Burkholderiales</taxon>
        <taxon>Sutterellaceae</taxon>
        <taxon>Sutterellaceae incertae sedis</taxon>
        <taxon>Candidatus Aphodousia</taxon>
    </lineage>
</organism>
<dbReference type="AlphaFoldDB" id="A0A9D1IIG7"/>
<dbReference type="SUPFAM" id="SSF52540">
    <property type="entry name" value="P-loop containing nucleoside triphosphate hydrolases"/>
    <property type="match status" value="1"/>
</dbReference>
<name>A0A9D1IIG7_9BURK</name>
<evidence type="ECO:0000256" key="3">
    <source>
        <dbReference type="PROSITE-ProRule" id="PRU00289"/>
    </source>
</evidence>
<gene>
    <name evidence="5" type="ORF">IAC56_03650</name>
</gene>
<dbReference type="Pfam" id="PF01580">
    <property type="entry name" value="FtsK_SpoIIIE"/>
    <property type="match status" value="1"/>
</dbReference>
<dbReference type="Gene3D" id="3.40.50.300">
    <property type="entry name" value="P-loop containing nucleotide triphosphate hydrolases"/>
    <property type="match status" value="1"/>
</dbReference>
<evidence type="ECO:0000259" key="4">
    <source>
        <dbReference type="PROSITE" id="PS50901"/>
    </source>
</evidence>
<proteinExistence type="predicted"/>
<dbReference type="InterPro" id="IPR002543">
    <property type="entry name" value="FtsK_dom"/>
</dbReference>
<protein>
    <recommendedName>
        <fullName evidence="4">FtsK domain-containing protein</fullName>
    </recommendedName>
</protein>
<dbReference type="PANTHER" id="PTHR22683:SF1">
    <property type="entry name" value="TYPE VII SECRETION SYSTEM PROTEIN ESSC"/>
    <property type="match status" value="1"/>
</dbReference>
<reference evidence="5" key="1">
    <citation type="submission" date="2020-10" db="EMBL/GenBank/DDBJ databases">
        <authorList>
            <person name="Gilroy R."/>
        </authorList>
    </citation>
    <scope>NUCLEOTIDE SEQUENCE</scope>
    <source>
        <strain evidence="5">7463</strain>
    </source>
</reference>
<comment type="caution">
    <text evidence="5">The sequence shown here is derived from an EMBL/GenBank/DDBJ whole genome shotgun (WGS) entry which is preliminary data.</text>
</comment>
<dbReference type="GO" id="GO:0005524">
    <property type="term" value="F:ATP binding"/>
    <property type="evidence" value="ECO:0007669"/>
    <property type="project" value="UniProtKB-UniRule"/>
</dbReference>
<sequence length="307" mass="34632">MLNKNSFRYSAAIEALIEKHANEGNDSMWSVWRERQVNRNAYGGNYSFVLGRTADKDKPFYLNFESAFEGFAAHAPYTLVTGMTGSGKSSFLRNLILDIAITNTPDLAAIKVFDPNGGWAFESLKGLHRMRVESNLETAKNYLEGITKSIQAHEQLFETLGVKTLEECNKVLGLKKRLLRTFVIIDEVAVWMIDDDFKEKLLRALDAISNKGWSTGYHLILTTQWPDPRVLPKEVRDHFGNRISLKLPTAEMSEYALGIKGAESLTDLGHMLAVLAGEPNPIYCWVPWLSDEDAERMVTAIRVAEDR</sequence>